<dbReference type="GeneID" id="9531807"/>
<protein>
    <submittedName>
        <fullName evidence="2">Uncharacterized protein</fullName>
    </submittedName>
</protein>
<dbReference type="KEGG" id="val:VDBG_09970"/>
<dbReference type="AlphaFoldDB" id="C9SYJ5"/>
<proteinExistence type="predicted"/>
<dbReference type="Proteomes" id="UP000008698">
    <property type="component" value="Unassembled WGS sequence"/>
</dbReference>
<evidence type="ECO:0000313" key="3">
    <source>
        <dbReference type="Proteomes" id="UP000008698"/>
    </source>
</evidence>
<reference evidence="3" key="1">
    <citation type="journal article" date="2011" name="PLoS Pathog.">
        <title>Comparative genomics yields insights into niche adaptation of plant vascular wilt pathogens.</title>
        <authorList>
            <person name="Klosterman S.J."/>
            <person name="Subbarao K.V."/>
            <person name="Kang S."/>
            <person name="Veronese P."/>
            <person name="Gold S.E."/>
            <person name="Thomma B.P.H.J."/>
            <person name="Chen Z."/>
            <person name="Henrissat B."/>
            <person name="Lee Y.-H."/>
            <person name="Park J."/>
            <person name="Garcia-Pedrajas M.D."/>
            <person name="Barbara D.J."/>
            <person name="Anchieta A."/>
            <person name="de Jonge R."/>
            <person name="Santhanam P."/>
            <person name="Maruthachalam K."/>
            <person name="Atallah Z."/>
            <person name="Amyotte S.G."/>
            <person name="Paz Z."/>
            <person name="Inderbitzin P."/>
            <person name="Hayes R.J."/>
            <person name="Heiman D.I."/>
            <person name="Young S."/>
            <person name="Zeng Q."/>
            <person name="Engels R."/>
            <person name="Galagan J."/>
            <person name="Cuomo C.A."/>
            <person name="Dobinson K.F."/>
            <person name="Ma L.-J."/>
        </authorList>
    </citation>
    <scope>NUCLEOTIDE SEQUENCE [LARGE SCALE GENOMIC DNA]</scope>
    <source>
        <strain evidence="3">VaMs.102 / ATCC MYA-4576 / FGSC 10136</strain>
    </source>
</reference>
<gene>
    <name evidence="2" type="ORF">VDBG_09970</name>
</gene>
<dbReference type="OrthoDB" id="4868522at2759"/>
<dbReference type="HOGENOM" id="CLU_2308217_0_0_1"/>
<evidence type="ECO:0000256" key="1">
    <source>
        <dbReference type="SAM" id="MobiDB-lite"/>
    </source>
</evidence>
<keyword evidence="3" id="KW-1185">Reference proteome</keyword>
<dbReference type="eggNOG" id="ENOG502T5ER">
    <property type="taxonomic scope" value="Eukaryota"/>
</dbReference>
<dbReference type="EMBL" id="DS985230">
    <property type="protein sequence ID" value="EEY23860.1"/>
    <property type="molecule type" value="Genomic_DNA"/>
</dbReference>
<feature type="compositionally biased region" description="Basic and acidic residues" evidence="1">
    <location>
        <begin position="1"/>
        <end position="15"/>
    </location>
</feature>
<feature type="region of interest" description="Disordered" evidence="1">
    <location>
        <begin position="1"/>
        <end position="60"/>
    </location>
</feature>
<dbReference type="RefSeq" id="XP_002999930.1">
    <property type="nucleotide sequence ID" value="XM_002999884.1"/>
</dbReference>
<dbReference type="OMA" id="MVVDDGM"/>
<accession>C9SYJ5</accession>
<evidence type="ECO:0000313" key="2">
    <source>
        <dbReference type="EMBL" id="EEY23860.1"/>
    </source>
</evidence>
<organism evidence="3">
    <name type="scientific">Verticillium alfalfae (strain VaMs.102 / ATCC MYA-4576 / FGSC 10136)</name>
    <name type="common">Verticillium wilt of alfalfa</name>
    <name type="synonym">Verticillium albo-atrum</name>
    <dbReference type="NCBI Taxonomy" id="526221"/>
    <lineage>
        <taxon>Eukaryota</taxon>
        <taxon>Fungi</taxon>
        <taxon>Dikarya</taxon>
        <taxon>Ascomycota</taxon>
        <taxon>Pezizomycotina</taxon>
        <taxon>Sordariomycetes</taxon>
        <taxon>Hypocreomycetidae</taxon>
        <taxon>Glomerellales</taxon>
        <taxon>Plectosphaerellaceae</taxon>
        <taxon>Verticillium</taxon>
    </lineage>
</organism>
<name>C9SYJ5_VERA1</name>
<sequence length="100" mass="10832">MVVDDGMHGFGEDSRAVPVATMPPMPNSPGPLASPSIPMPPEPTDQPVGGGLWKRSKSQRRTRTIKELIDGWWDLGLLEAQKRQTMLANKGLATAPSKKD</sequence>